<dbReference type="InterPro" id="IPR008207">
    <property type="entry name" value="Sig_transdc_His_kin_Hpt_dom"/>
</dbReference>
<dbReference type="RefSeq" id="WP_218932929.1">
    <property type="nucleotide sequence ID" value="NZ_CP036262.1"/>
</dbReference>
<organism evidence="3 4">
    <name type="scientific">Roseimaritima multifibrata</name>
    <dbReference type="NCBI Taxonomy" id="1930274"/>
    <lineage>
        <taxon>Bacteria</taxon>
        <taxon>Pseudomonadati</taxon>
        <taxon>Planctomycetota</taxon>
        <taxon>Planctomycetia</taxon>
        <taxon>Pirellulales</taxon>
        <taxon>Pirellulaceae</taxon>
        <taxon>Roseimaritima</taxon>
    </lineage>
</organism>
<dbReference type="Proteomes" id="UP000320672">
    <property type="component" value="Chromosome"/>
</dbReference>
<evidence type="ECO:0000313" key="4">
    <source>
        <dbReference type="Proteomes" id="UP000320672"/>
    </source>
</evidence>
<dbReference type="EMBL" id="CP036262">
    <property type="protein sequence ID" value="QDS91533.1"/>
    <property type="molecule type" value="Genomic_DNA"/>
</dbReference>
<keyword evidence="1" id="KW-0597">Phosphoprotein</keyword>
<dbReference type="KEGG" id="rml:FF011L_02630"/>
<dbReference type="InterPro" id="IPR036641">
    <property type="entry name" value="HPT_dom_sf"/>
</dbReference>
<proteinExistence type="predicted"/>
<accession>A0A517M9F8</accession>
<name>A0A517M9F8_9BACT</name>
<dbReference type="Pfam" id="PF01627">
    <property type="entry name" value="Hpt"/>
    <property type="match status" value="1"/>
</dbReference>
<dbReference type="SUPFAM" id="SSF47226">
    <property type="entry name" value="Histidine-containing phosphotransfer domain, HPT domain"/>
    <property type="match status" value="1"/>
</dbReference>
<protein>
    <submittedName>
        <fullName evidence="3">Hpt domain protein</fullName>
    </submittedName>
</protein>
<dbReference type="Gene3D" id="1.20.120.160">
    <property type="entry name" value="HPT domain"/>
    <property type="match status" value="1"/>
</dbReference>
<dbReference type="AlphaFoldDB" id="A0A517M9F8"/>
<sequence length="155" mass="17150">MSEYALRNQLMGTEKLESIDRIKKNPVSQHSGVNGLSHESVPIDAPPLLEICGGSVELACELLDELEATGFQYVERIQKSVSERDMVATADISHSLKGLAGILCAEEIRKRADEIELAGRLSDSNRIEFHVSQLAAEMQRCVDYLPELRQELAGK</sequence>
<evidence type="ECO:0000313" key="3">
    <source>
        <dbReference type="EMBL" id="QDS91533.1"/>
    </source>
</evidence>
<evidence type="ECO:0000256" key="1">
    <source>
        <dbReference type="PROSITE-ProRule" id="PRU00110"/>
    </source>
</evidence>
<gene>
    <name evidence="3" type="ORF">FF011L_02630</name>
</gene>
<evidence type="ECO:0000259" key="2">
    <source>
        <dbReference type="PROSITE" id="PS50894"/>
    </source>
</evidence>
<dbReference type="PROSITE" id="PS50894">
    <property type="entry name" value="HPT"/>
    <property type="match status" value="1"/>
</dbReference>
<dbReference type="GO" id="GO:0000160">
    <property type="term" value="P:phosphorelay signal transduction system"/>
    <property type="evidence" value="ECO:0007669"/>
    <property type="project" value="InterPro"/>
</dbReference>
<feature type="domain" description="HPt" evidence="2">
    <location>
        <begin position="55"/>
        <end position="152"/>
    </location>
</feature>
<dbReference type="GO" id="GO:0004672">
    <property type="term" value="F:protein kinase activity"/>
    <property type="evidence" value="ECO:0007669"/>
    <property type="project" value="UniProtKB-ARBA"/>
</dbReference>
<keyword evidence="4" id="KW-1185">Reference proteome</keyword>
<feature type="modified residue" description="Phosphohistidine" evidence="1">
    <location>
        <position position="94"/>
    </location>
</feature>
<reference evidence="3 4" key="1">
    <citation type="submission" date="2019-02" db="EMBL/GenBank/DDBJ databases">
        <title>Deep-cultivation of Planctomycetes and their phenomic and genomic characterization uncovers novel biology.</title>
        <authorList>
            <person name="Wiegand S."/>
            <person name="Jogler M."/>
            <person name="Boedeker C."/>
            <person name="Pinto D."/>
            <person name="Vollmers J."/>
            <person name="Rivas-Marin E."/>
            <person name="Kohn T."/>
            <person name="Peeters S.H."/>
            <person name="Heuer A."/>
            <person name="Rast P."/>
            <person name="Oberbeckmann S."/>
            <person name="Bunk B."/>
            <person name="Jeske O."/>
            <person name="Meyerdierks A."/>
            <person name="Storesund J.E."/>
            <person name="Kallscheuer N."/>
            <person name="Luecker S."/>
            <person name="Lage O.M."/>
            <person name="Pohl T."/>
            <person name="Merkel B.J."/>
            <person name="Hornburger P."/>
            <person name="Mueller R.-W."/>
            <person name="Bruemmer F."/>
            <person name="Labrenz M."/>
            <person name="Spormann A.M."/>
            <person name="Op den Camp H."/>
            <person name="Overmann J."/>
            <person name="Amann R."/>
            <person name="Jetten M.S.M."/>
            <person name="Mascher T."/>
            <person name="Medema M.H."/>
            <person name="Devos D.P."/>
            <person name="Kaster A.-K."/>
            <person name="Ovreas L."/>
            <person name="Rohde M."/>
            <person name="Galperin M.Y."/>
            <person name="Jogler C."/>
        </authorList>
    </citation>
    <scope>NUCLEOTIDE SEQUENCE [LARGE SCALE GENOMIC DNA]</scope>
    <source>
        <strain evidence="3 4">FF011L</strain>
    </source>
</reference>